<sequence>MNCLQSLVSQFKLVADTAIGELTLLADLQDVSHSHAPPWVGIQEKHNKIIQKYRPYPFCCREKGHGPCANNIIASELSHIFPEEVTFFKFEYSLCSSADAAGKRNIMRNGRPCLDLRVFLVPHYVHEERLQASYAAEVIGDSNEECIDVSIQQMGETRQGPRSEELQRQGVVEVDIDNRRRALFYCPNYHE</sequence>
<dbReference type="Pfam" id="PF08224">
    <property type="entry name" value="DUF1719"/>
    <property type="match status" value="1"/>
</dbReference>
<reference evidence="2" key="1">
    <citation type="journal article" date="2019" name="Nat. Commun.">
        <title>The genome of broomcorn millet.</title>
        <authorList>
            <person name="Zou C."/>
            <person name="Miki D."/>
            <person name="Li D."/>
            <person name="Tang Q."/>
            <person name="Xiao L."/>
            <person name="Rajput S."/>
            <person name="Deng P."/>
            <person name="Jia W."/>
            <person name="Huang R."/>
            <person name="Zhang M."/>
            <person name="Sun Y."/>
            <person name="Hu J."/>
            <person name="Fu X."/>
            <person name="Schnable P.S."/>
            <person name="Li F."/>
            <person name="Zhang H."/>
            <person name="Feng B."/>
            <person name="Zhu X."/>
            <person name="Liu R."/>
            <person name="Schnable J.C."/>
            <person name="Zhu J.-K."/>
            <person name="Zhang H."/>
        </authorList>
    </citation>
    <scope>NUCLEOTIDE SEQUENCE [LARGE SCALE GENOMIC DNA]</scope>
</reference>
<organism evidence="1 2">
    <name type="scientific">Panicum miliaceum</name>
    <name type="common">Proso millet</name>
    <name type="synonym">Broomcorn millet</name>
    <dbReference type="NCBI Taxonomy" id="4540"/>
    <lineage>
        <taxon>Eukaryota</taxon>
        <taxon>Viridiplantae</taxon>
        <taxon>Streptophyta</taxon>
        <taxon>Embryophyta</taxon>
        <taxon>Tracheophyta</taxon>
        <taxon>Spermatophyta</taxon>
        <taxon>Magnoliopsida</taxon>
        <taxon>Liliopsida</taxon>
        <taxon>Poales</taxon>
        <taxon>Poaceae</taxon>
        <taxon>PACMAD clade</taxon>
        <taxon>Panicoideae</taxon>
        <taxon>Panicodae</taxon>
        <taxon>Paniceae</taxon>
        <taxon>Panicinae</taxon>
        <taxon>Panicum</taxon>
        <taxon>Panicum sect. Panicum</taxon>
    </lineage>
</organism>
<proteinExistence type="predicted"/>
<dbReference type="EMBL" id="PQIB02000017">
    <property type="protein sequence ID" value="RLM59143.1"/>
    <property type="molecule type" value="Genomic_DNA"/>
</dbReference>
<name>A0A3L6PLE6_PANMI</name>
<dbReference type="Proteomes" id="UP000275267">
    <property type="component" value="Unassembled WGS sequence"/>
</dbReference>
<evidence type="ECO:0000313" key="2">
    <source>
        <dbReference type="Proteomes" id="UP000275267"/>
    </source>
</evidence>
<dbReference type="InterPro" id="IPR013181">
    <property type="entry name" value="DUF1719"/>
</dbReference>
<dbReference type="AlphaFoldDB" id="A0A3L6PLE6"/>
<dbReference type="OrthoDB" id="655353at2759"/>
<accession>A0A3L6PLE6</accession>
<comment type="caution">
    <text evidence="1">The sequence shown here is derived from an EMBL/GenBank/DDBJ whole genome shotgun (WGS) entry which is preliminary data.</text>
</comment>
<evidence type="ECO:0000313" key="1">
    <source>
        <dbReference type="EMBL" id="RLM59143.1"/>
    </source>
</evidence>
<gene>
    <name evidence="1" type="ORF">C2845_PM18G05990</name>
</gene>
<keyword evidence="2" id="KW-1185">Reference proteome</keyword>
<protein>
    <submittedName>
        <fullName evidence="1">Uncharacterized protein</fullName>
    </submittedName>
</protein>